<comment type="caution">
    <text evidence="2">The sequence shown here is derived from an EMBL/GenBank/DDBJ whole genome shotgun (WGS) entry which is preliminary data.</text>
</comment>
<proteinExistence type="predicted"/>
<feature type="region of interest" description="Disordered" evidence="1">
    <location>
        <begin position="1"/>
        <end position="45"/>
    </location>
</feature>
<sequence length="99" mass="10511">MSSVGRGHDRARPPYRLSGGQRGAAVAPTTGPADEPPRRFHTGTTIRIPTPCECAAGRAAGTVRAPSRAGFIVFQTLQLNHHLSAVRISDPERDPACAR</sequence>
<dbReference type="EMBL" id="BOOH01000036">
    <property type="protein sequence ID" value="GIH77890.1"/>
    <property type="molecule type" value="Genomic_DNA"/>
</dbReference>
<protein>
    <submittedName>
        <fullName evidence="2">Uncharacterized protein</fullName>
    </submittedName>
</protein>
<reference evidence="2 3" key="1">
    <citation type="submission" date="2021-01" db="EMBL/GenBank/DDBJ databases">
        <title>Whole genome shotgun sequence of Planobispora longispora NBRC 13918.</title>
        <authorList>
            <person name="Komaki H."/>
            <person name="Tamura T."/>
        </authorList>
    </citation>
    <scope>NUCLEOTIDE SEQUENCE [LARGE SCALE GENOMIC DNA]</scope>
    <source>
        <strain evidence="2 3">NBRC 13918</strain>
    </source>
</reference>
<organism evidence="2 3">
    <name type="scientific">Planobispora longispora</name>
    <dbReference type="NCBI Taxonomy" id="28887"/>
    <lineage>
        <taxon>Bacteria</taxon>
        <taxon>Bacillati</taxon>
        <taxon>Actinomycetota</taxon>
        <taxon>Actinomycetes</taxon>
        <taxon>Streptosporangiales</taxon>
        <taxon>Streptosporangiaceae</taxon>
        <taxon>Planobispora</taxon>
    </lineage>
</organism>
<feature type="compositionally biased region" description="Basic and acidic residues" evidence="1">
    <location>
        <begin position="1"/>
        <end position="12"/>
    </location>
</feature>
<evidence type="ECO:0000256" key="1">
    <source>
        <dbReference type="SAM" id="MobiDB-lite"/>
    </source>
</evidence>
<dbReference type="Proteomes" id="UP000616724">
    <property type="component" value="Unassembled WGS sequence"/>
</dbReference>
<name>A0A8J3RNH5_9ACTN</name>
<dbReference type="AlphaFoldDB" id="A0A8J3RNH5"/>
<accession>A0A8J3RNH5</accession>
<evidence type="ECO:0000313" key="3">
    <source>
        <dbReference type="Proteomes" id="UP000616724"/>
    </source>
</evidence>
<keyword evidence="3" id="KW-1185">Reference proteome</keyword>
<gene>
    <name evidence="2" type="ORF">Plo01_43190</name>
</gene>
<evidence type="ECO:0000313" key="2">
    <source>
        <dbReference type="EMBL" id="GIH77890.1"/>
    </source>
</evidence>